<dbReference type="CDD" id="cd18989">
    <property type="entry name" value="LGIC_ECD_cation"/>
    <property type="match status" value="1"/>
</dbReference>
<proteinExistence type="inferred from homology"/>
<comment type="subcellular location">
    <subcellularLocation>
        <location evidence="1">Membrane</location>
        <topology evidence="1">Multi-pass membrane protein</topology>
    </subcellularLocation>
</comment>
<protein>
    <submittedName>
        <fullName evidence="9">Uncharacterized protein</fullName>
    </submittedName>
</protein>
<dbReference type="GO" id="GO:0005230">
    <property type="term" value="F:extracellular ligand-gated monoatomic ion channel activity"/>
    <property type="evidence" value="ECO:0007669"/>
    <property type="project" value="InterPro"/>
</dbReference>
<dbReference type="PRINTS" id="PR00252">
    <property type="entry name" value="NRIONCHANNEL"/>
</dbReference>
<dbReference type="FunFam" id="2.70.170.10:FF:000028">
    <property type="entry name" value="AcetylCholine Receptor"/>
    <property type="match status" value="1"/>
</dbReference>
<accession>A0AAE0YB08</accession>
<gene>
    <name evidence="9" type="ORF">RRG08_039671</name>
</gene>
<dbReference type="Proteomes" id="UP001283361">
    <property type="component" value="Unassembled WGS sequence"/>
</dbReference>
<feature type="domain" description="Neurotransmitter-gated ion-channel ligand-binding" evidence="7">
    <location>
        <begin position="27"/>
        <end position="231"/>
    </location>
</feature>
<dbReference type="CDD" id="cd19051">
    <property type="entry name" value="LGIC_TM_cation"/>
    <property type="match status" value="1"/>
</dbReference>
<reference evidence="9" key="1">
    <citation type="journal article" date="2023" name="G3 (Bethesda)">
        <title>A reference genome for the long-term kleptoplast-retaining sea slug Elysia crispata morphotype clarki.</title>
        <authorList>
            <person name="Eastman K.E."/>
            <person name="Pendleton A.L."/>
            <person name="Shaikh M.A."/>
            <person name="Suttiyut T."/>
            <person name="Ogas R."/>
            <person name="Tomko P."/>
            <person name="Gavelis G."/>
            <person name="Widhalm J.R."/>
            <person name="Wisecaver J.H."/>
        </authorList>
    </citation>
    <scope>NUCLEOTIDE SEQUENCE</scope>
    <source>
        <strain evidence="9">ECLA1</strain>
    </source>
</reference>
<evidence type="ECO:0000259" key="8">
    <source>
        <dbReference type="Pfam" id="PF02932"/>
    </source>
</evidence>
<organism evidence="9 10">
    <name type="scientific">Elysia crispata</name>
    <name type="common">lettuce slug</name>
    <dbReference type="NCBI Taxonomy" id="231223"/>
    <lineage>
        <taxon>Eukaryota</taxon>
        <taxon>Metazoa</taxon>
        <taxon>Spiralia</taxon>
        <taxon>Lophotrochozoa</taxon>
        <taxon>Mollusca</taxon>
        <taxon>Gastropoda</taxon>
        <taxon>Heterobranchia</taxon>
        <taxon>Euthyneura</taxon>
        <taxon>Panpulmonata</taxon>
        <taxon>Sacoglossa</taxon>
        <taxon>Placobranchoidea</taxon>
        <taxon>Plakobranchidae</taxon>
        <taxon>Elysia</taxon>
    </lineage>
</organism>
<dbReference type="AlphaFoldDB" id="A0AAE0YB08"/>
<feature type="region of interest" description="Disordered" evidence="6">
    <location>
        <begin position="359"/>
        <end position="378"/>
    </location>
</feature>
<dbReference type="InterPro" id="IPR006202">
    <property type="entry name" value="Neur_chan_lig-bd"/>
</dbReference>
<evidence type="ECO:0000259" key="7">
    <source>
        <dbReference type="Pfam" id="PF02931"/>
    </source>
</evidence>
<comment type="caution">
    <text evidence="9">The sequence shown here is derived from an EMBL/GenBank/DDBJ whole genome shotgun (WGS) entry which is preliminary data.</text>
</comment>
<dbReference type="Gene3D" id="1.20.58.390">
    <property type="entry name" value="Neurotransmitter-gated ion-channel transmembrane domain"/>
    <property type="match status" value="1"/>
</dbReference>
<evidence type="ECO:0000313" key="10">
    <source>
        <dbReference type="Proteomes" id="UP001283361"/>
    </source>
</evidence>
<dbReference type="PANTHER" id="PTHR18945">
    <property type="entry name" value="NEUROTRANSMITTER GATED ION CHANNEL"/>
    <property type="match status" value="1"/>
</dbReference>
<keyword evidence="5" id="KW-0732">Signal</keyword>
<dbReference type="SUPFAM" id="SSF90112">
    <property type="entry name" value="Neurotransmitter-gated ion-channel transmembrane pore"/>
    <property type="match status" value="1"/>
</dbReference>
<keyword evidence="2 5" id="KW-0812">Transmembrane</keyword>
<feature type="signal peptide" evidence="5">
    <location>
        <begin position="1"/>
        <end position="23"/>
    </location>
</feature>
<dbReference type="InterPro" id="IPR038050">
    <property type="entry name" value="Neuro_actylchol_rec"/>
</dbReference>
<dbReference type="PROSITE" id="PS00236">
    <property type="entry name" value="NEUROTR_ION_CHANNEL"/>
    <property type="match status" value="1"/>
</dbReference>
<dbReference type="GO" id="GO:0016020">
    <property type="term" value="C:membrane"/>
    <property type="evidence" value="ECO:0007669"/>
    <property type="project" value="UniProtKB-SubCell"/>
</dbReference>
<dbReference type="Pfam" id="PF02932">
    <property type="entry name" value="Neur_chan_memb"/>
    <property type="match status" value="1"/>
</dbReference>
<feature type="compositionally biased region" description="Polar residues" evidence="6">
    <location>
        <begin position="344"/>
        <end position="353"/>
    </location>
</feature>
<dbReference type="InterPro" id="IPR006029">
    <property type="entry name" value="Neurotrans-gated_channel_TM"/>
</dbReference>
<dbReference type="Pfam" id="PF02931">
    <property type="entry name" value="Neur_chan_LBD"/>
    <property type="match status" value="1"/>
</dbReference>
<feature type="region of interest" description="Disordered" evidence="6">
    <location>
        <begin position="327"/>
        <end position="353"/>
    </location>
</feature>
<keyword evidence="10" id="KW-1185">Reference proteome</keyword>
<dbReference type="InterPro" id="IPR018000">
    <property type="entry name" value="Neurotransmitter_ion_chnl_CS"/>
</dbReference>
<dbReference type="SUPFAM" id="SSF63712">
    <property type="entry name" value="Nicotinic receptor ligand binding domain-like"/>
    <property type="match status" value="1"/>
</dbReference>
<dbReference type="InterPro" id="IPR036719">
    <property type="entry name" value="Neuro-gated_channel_TM_sf"/>
</dbReference>
<evidence type="ECO:0000256" key="5">
    <source>
        <dbReference type="RuleBase" id="RU000687"/>
    </source>
</evidence>
<evidence type="ECO:0000256" key="3">
    <source>
        <dbReference type="ARBA" id="ARBA00022989"/>
    </source>
</evidence>
<evidence type="ECO:0000313" key="9">
    <source>
        <dbReference type="EMBL" id="KAK3738260.1"/>
    </source>
</evidence>
<keyword evidence="3 5" id="KW-1133">Transmembrane helix</keyword>
<evidence type="ECO:0000256" key="4">
    <source>
        <dbReference type="ARBA" id="ARBA00023136"/>
    </source>
</evidence>
<evidence type="ECO:0000256" key="2">
    <source>
        <dbReference type="ARBA" id="ARBA00022692"/>
    </source>
</evidence>
<feature type="transmembrane region" description="Helical" evidence="5">
    <location>
        <begin position="263"/>
        <end position="282"/>
    </location>
</feature>
<dbReference type="InterPro" id="IPR036734">
    <property type="entry name" value="Neur_chan_lig-bd_sf"/>
</dbReference>
<keyword evidence="4 5" id="KW-0472">Membrane</keyword>
<feature type="chain" id="PRO_5041774571" evidence="5">
    <location>
        <begin position="24"/>
        <end position="435"/>
    </location>
</feature>
<dbReference type="InterPro" id="IPR006201">
    <property type="entry name" value="Neur_channel"/>
</dbReference>
<feature type="transmembrane region" description="Helical" evidence="5">
    <location>
        <begin position="413"/>
        <end position="433"/>
    </location>
</feature>
<feature type="domain" description="Neurotransmitter-gated ion-channel transmembrane" evidence="8">
    <location>
        <begin position="239"/>
        <end position="336"/>
    </location>
</feature>
<keyword evidence="5" id="KW-0407">Ion channel</keyword>
<feature type="transmembrane region" description="Helical" evidence="5">
    <location>
        <begin position="233"/>
        <end position="251"/>
    </location>
</feature>
<name>A0AAE0YB08_9GAST</name>
<evidence type="ECO:0000256" key="1">
    <source>
        <dbReference type="ARBA" id="ARBA00004141"/>
    </source>
</evidence>
<feature type="compositionally biased region" description="Polar residues" evidence="6">
    <location>
        <begin position="360"/>
        <end position="378"/>
    </location>
</feature>
<dbReference type="Gene3D" id="2.70.170.10">
    <property type="entry name" value="Neurotransmitter-gated ion-channel ligand-binding domain"/>
    <property type="match status" value="1"/>
</dbReference>
<feature type="transmembrane region" description="Helical" evidence="5">
    <location>
        <begin position="294"/>
        <end position="318"/>
    </location>
</feature>
<sequence length="435" mass="48113">MFKQLFFPISVLMLGAHASSGGAKELSRLLSSLLTNYNSNVLPIVNSSKPVDVHVGIGIMAVVNLDTRSQVLHLRGYIKVSWTDCLLGWNPADYGNISYVILPQDNIWTPDIIMGNSLRENIYVGSEETRLFVDYTGLVSWQPFFTSDFQCEVDVTKYPMDKNLCPITVNSWMHDTAYMKLSVMEPHTILESTVSNGQFSIQVADPVTTVGVYDGLEYDFVHFRILLQRRPSYTFVCMLLPMFVIGLLNVISFMIPSDSSEKVSLSLNILLATAVFIGVVHGDLPDRSDTISSVAIYVIFLLVLSFLGVLGNTLVLLVHQHDQDYPPMPEGYHGNSHAVESHDNSSSLLGSEQSPEKQLSHSRLLNTTPTGQNNVSSVQTSNLCDRYQNTRQELSSAHVSVILRSRASRLNHAMLIASAVSLFGCTAAVFVLITT</sequence>
<dbReference type="EMBL" id="JAWDGP010006599">
    <property type="protein sequence ID" value="KAK3738260.1"/>
    <property type="molecule type" value="Genomic_DNA"/>
</dbReference>
<comment type="similarity">
    <text evidence="5">Belongs to the ligand-gated ion channel (TC 1.A.9) family.</text>
</comment>
<keyword evidence="5" id="KW-0406">Ion transport</keyword>
<evidence type="ECO:0000256" key="6">
    <source>
        <dbReference type="SAM" id="MobiDB-lite"/>
    </source>
</evidence>
<keyword evidence="5" id="KW-0813">Transport</keyword>
<dbReference type="GO" id="GO:0004888">
    <property type="term" value="F:transmembrane signaling receptor activity"/>
    <property type="evidence" value="ECO:0007669"/>
    <property type="project" value="InterPro"/>
</dbReference>